<evidence type="ECO:0000256" key="1">
    <source>
        <dbReference type="SAM" id="MobiDB-lite"/>
    </source>
</evidence>
<keyword evidence="2" id="KW-0472">Membrane</keyword>
<feature type="transmembrane region" description="Helical" evidence="2">
    <location>
        <begin position="143"/>
        <end position="163"/>
    </location>
</feature>
<feature type="transmembrane region" description="Helical" evidence="2">
    <location>
        <begin position="175"/>
        <end position="196"/>
    </location>
</feature>
<evidence type="ECO:0000313" key="4">
    <source>
        <dbReference type="Proteomes" id="UP000286045"/>
    </source>
</evidence>
<sequence length="213" mass="23703">MEPDNSKASRQSLDSAHSTTPFIQKPTFQPPPNYPELRSKKGSHGTAMNIKVTFVVLAFRILAFVSGLSIGIGLAVLGVHWAEMIVLAVFTWASAAWNGFMIIGPLRKQSFRLSLAMSDGRVISFGPRSNEEVDRPKRCCSPIFWVDFFLFTALITLNIVNTIRCPSYYLTNLGFNWFTIIFQLVVTLLTASPALLTAHIRIEPTETPQISLP</sequence>
<name>A0A439D7U9_9PEZI</name>
<keyword evidence="4" id="KW-1185">Reference proteome</keyword>
<feature type="transmembrane region" description="Helical" evidence="2">
    <location>
        <begin position="84"/>
        <end position="103"/>
    </location>
</feature>
<accession>A0A439D7U9</accession>
<dbReference type="AlphaFoldDB" id="A0A439D7U9"/>
<proteinExistence type="predicted"/>
<dbReference type="Proteomes" id="UP000286045">
    <property type="component" value="Unassembled WGS sequence"/>
</dbReference>
<keyword evidence="2" id="KW-0812">Transmembrane</keyword>
<keyword evidence="2" id="KW-1133">Transmembrane helix</keyword>
<feature type="region of interest" description="Disordered" evidence="1">
    <location>
        <begin position="1"/>
        <end position="42"/>
    </location>
</feature>
<protein>
    <submittedName>
        <fullName evidence="3">Uncharacterized protein</fullName>
    </submittedName>
</protein>
<gene>
    <name evidence="3" type="ORF">EKO27_g4634</name>
</gene>
<organism evidence="3 4">
    <name type="scientific">Xylaria grammica</name>
    <dbReference type="NCBI Taxonomy" id="363999"/>
    <lineage>
        <taxon>Eukaryota</taxon>
        <taxon>Fungi</taxon>
        <taxon>Dikarya</taxon>
        <taxon>Ascomycota</taxon>
        <taxon>Pezizomycotina</taxon>
        <taxon>Sordariomycetes</taxon>
        <taxon>Xylariomycetidae</taxon>
        <taxon>Xylariales</taxon>
        <taxon>Xylariaceae</taxon>
        <taxon>Xylaria</taxon>
    </lineage>
</organism>
<feature type="transmembrane region" description="Helical" evidence="2">
    <location>
        <begin position="54"/>
        <end position="78"/>
    </location>
</feature>
<dbReference type="EMBL" id="RYZI01000113">
    <property type="protein sequence ID" value="RWA10476.1"/>
    <property type="molecule type" value="Genomic_DNA"/>
</dbReference>
<reference evidence="3 4" key="1">
    <citation type="submission" date="2018-12" db="EMBL/GenBank/DDBJ databases">
        <title>Draft genome sequence of Xylaria grammica IHI A82.</title>
        <authorList>
            <person name="Buettner E."/>
            <person name="Kellner H."/>
        </authorList>
    </citation>
    <scope>NUCLEOTIDE SEQUENCE [LARGE SCALE GENOMIC DNA]</scope>
    <source>
        <strain evidence="3 4">IHI A82</strain>
    </source>
</reference>
<evidence type="ECO:0000313" key="3">
    <source>
        <dbReference type="EMBL" id="RWA10476.1"/>
    </source>
</evidence>
<feature type="compositionally biased region" description="Polar residues" evidence="1">
    <location>
        <begin position="8"/>
        <end position="22"/>
    </location>
</feature>
<evidence type="ECO:0000256" key="2">
    <source>
        <dbReference type="SAM" id="Phobius"/>
    </source>
</evidence>
<comment type="caution">
    <text evidence="3">The sequence shown here is derived from an EMBL/GenBank/DDBJ whole genome shotgun (WGS) entry which is preliminary data.</text>
</comment>